<dbReference type="Proteomes" id="UP000534783">
    <property type="component" value="Unassembled WGS sequence"/>
</dbReference>
<keyword evidence="3" id="KW-1185">Reference proteome</keyword>
<evidence type="ECO:0000256" key="1">
    <source>
        <dbReference type="SAM" id="Phobius"/>
    </source>
</evidence>
<gene>
    <name evidence="2" type="ORF">MNODULE_24080</name>
</gene>
<dbReference type="EMBL" id="VTOW01000017">
    <property type="protein sequence ID" value="NKE73832.1"/>
    <property type="molecule type" value="Genomic_DNA"/>
</dbReference>
<sequence>MEFLLNRNAKYPKEWLVLVLWHSSLWLLLDGKEVRSQVNYGKIPCEPFFATLSWMLGPFSILLLPFFALHHFFRQCIRSRWDGVFRKLAGSEIIEVAISEHSSVIKMKKESEVFVLEIPEPGSSKFDIKQQIRAHHLDAWVISRSGRIFC</sequence>
<dbReference type="AlphaFoldDB" id="A0A7X6DUW1"/>
<keyword evidence="1" id="KW-1133">Transmembrane helix</keyword>
<feature type="transmembrane region" description="Helical" evidence="1">
    <location>
        <begin position="47"/>
        <end position="69"/>
    </location>
</feature>
<evidence type="ECO:0000313" key="2">
    <source>
        <dbReference type="EMBL" id="NKE73832.1"/>
    </source>
</evidence>
<comment type="caution">
    <text evidence="2">The sequence shown here is derived from an EMBL/GenBank/DDBJ whole genome shotgun (WGS) entry which is preliminary data.</text>
</comment>
<name>A0A7X6DUW1_9BACT</name>
<accession>A0A7X6DUW1</accession>
<organism evidence="2 3">
    <name type="scientific">Candidatus Manganitrophus noduliformans</name>
    <dbReference type="NCBI Taxonomy" id="2606439"/>
    <lineage>
        <taxon>Bacteria</taxon>
        <taxon>Pseudomonadati</taxon>
        <taxon>Nitrospirota</taxon>
        <taxon>Nitrospiria</taxon>
        <taxon>Candidatus Troglogloeales</taxon>
        <taxon>Candidatus Manganitrophaceae</taxon>
        <taxon>Candidatus Manganitrophus</taxon>
    </lineage>
</organism>
<keyword evidence="1" id="KW-0472">Membrane</keyword>
<evidence type="ECO:0000313" key="3">
    <source>
        <dbReference type="Proteomes" id="UP000534783"/>
    </source>
</evidence>
<protein>
    <submittedName>
        <fullName evidence="2">Uncharacterized protein</fullName>
    </submittedName>
</protein>
<reference evidence="2 3" key="1">
    <citation type="journal article" date="2020" name="Nature">
        <title>Bacterial chemolithoautotrophy via manganese oxidation.</title>
        <authorList>
            <person name="Yu H."/>
            <person name="Leadbetter J.R."/>
        </authorList>
    </citation>
    <scope>NUCLEOTIDE SEQUENCE [LARGE SCALE GENOMIC DNA]</scope>
    <source>
        <strain evidence="2 3">Mn-1</strain>
    </source>
</reference>
<keyword evidence="1" id="KW-0812">Transmembrane</keyword>
<dbReference type="RefSeq" id="WP_168063797.1">
    <property type="nucleotide sequence ID" value="NZ_VTOW01000017.1"/>
</dbReference>
<proteinExistence type="predicted"/>